<accession>A0ABV0WF16</accession>
<comment type="caution">
    <text evidence="2">The sequence shown here is derived from an EMBL/GenBank/DDBJ whole genome shotgun (WGS) entry which is preliminary data.</text>
</comment>
<evidence type="ECO:0000313" key="3">
    <source>
        <dbReference type="Proteomes" id="UP001444071"/>
    </source>
</evidence>
<sequence>MNGSDVCCIHFRPNASPRRTTSAPQPSQPEPATPRLQCCVPGRNQLHTISSRNNSPLSGISAAPFPTRSGSVPPSAFQPPSALSDCGPLRAGLRHHRPRSLRHSHSSARHWPGHFRPSCHRGRLHKGYRISGPYGYNTNAINSIIHSLSVMGLKVTPEEAKVLMDLSP</sequence>
<dbReference type="Proteomes" id="UP001444071">
    <property type="component" value="Unassembled WGS sequence"/>
</dbReference>
<dbReference type="EMBL" id="JAHRIM010045643">
    <property type="protein sequence ID" value="MEQ2268180.1"/>
    <property type="molecule type" value="Genomic_DNA"/>
</dbReference>
<evidence type="ECO:0000313" key="2">
    <source>
        <dbReference type="EMBL" id="MEQ2268180.1"/>
    </source>
</evidence>
<feature type="region of interest" description="Disordered" evidence="1">
    <location>
        <begin position="11"/>
        <end position="35"/>
    </location>
</feature>
<evidence type="ECO:0000256" key="1">
    <source>
        <dbReference type="SAM" id="MobiDB-lite"/>
    </source>
</evidence>
<organism evidence="2 3">
    <name type="scientific">Xenotaenia resolanae</name>
    <dbReference type="NCBI Taxonomy" id="208358"/>
    <lineage>
        <taxon>Eukaryota</taxon>
        <taxon>Metazoa</taxon>
        <taxon>Chordata</taxon>
        <taxon>Craniata</taxon>
        <taxon>Vertebrata</taxon>
        <taxon>Euteleostomi</taxon>
        <taxon>Actinopterygii</taxon>
        <taxon>Neopterygii</taxon>
        <taxon>Teleostei</taxon>
        <taxon>Neoteleostei</taxon>
        <taxon>Acanthomorphata</taxon>
        <taxon>Ovalentaria</taxon>
        <taxon>Atherinomorphae</taxon>
        <taxon>Cyprinodontiformes</taxon>
        <taxon>Goodeidae</taxon>
        <taxon>Xenotaenia</taxon>
    </lineage>
</organism>
<name>A0ABV0WF16_9TELE</name>
<feature type="compositionally biased region" description="Polar residues" evidence="1">
    <location>
        <begin position="47"/>
        <end position="58"/>
    </location>
</feature>
<reference evidence="2 3" key="1">
    <citation type="submission" date="2021-06" db="EMBL/GenBank/DDBJ databases">
        <authorList>
            <person name="Palmer J.M."/>
        </authorList>
    </citation>
    <scope>NUCLEOTIDE SEQUENCE [LARGE SCALE GENOMIC DNA]</scope>
    <source>
        <strain evidence="2 3">XR_2019</strain>
        <tissue evidence="2">Muscle</tissue>
    </source>
</reference>
<protein>
    <submittedName>
        <fullName evidence="2">Uncharacterized protein</fullName>
    </submittedName>
</protein>
<proteinExistence type="predicted"/>
<feature type="region of interest" description="Disordered" evidence="1">
    <location>
        <begin position="47"/>
        <end position="80"/>
    </location>
</feature>
<keyword evidence="3" id="KW-1185">Reference proteome</keyword>
<gene>
    <name evidence="2" type="ORF">XENORESO_016791</name>
</gene>